<name>A0A7K0CYL8_9NOCA</name>
<comment type="caution">
    <text evidence="1">The sequence shown here is derived from an EMBL/GenBank/DDBJ whole genome shotgun (WGS) entry which is preliminary data.</text>
</comment>
<dbReference type="Proteomes" id="UP000438448">
    <property type="component" value="Unassembled WGS sequence"/>
</dbReference>
<dbReference type="OrthoDB" id="4549637at2"/>
<organism evidence="1 2">
    <name type="scientific">Nocardia macrotermitis</name>
    <dbReference type="NCBI Taxonomy" id="2585198"/>
    <lineage>
        <taxon>Bacteria</taxon>
        <taxon>Bacillati</taxon>
        <taxon>Actinomycetota</taxon>
        <taxon>Actinomycetes</taxon>
        <taxon>Mycobacteriales</taxon>
        <taxon>Nocardiaceae</taxon>
        <taxon>Nocardia</taxon>
    </lineage>
</organism>
<evidence type="ECO:0000313" key="2">
    <source>
        <dbReference type="Proteomes" id="UP000438448"/>
    </source>
</evidence>
<evidence type="ECO:0000313" key="1">
    <source>
        <dbReference type="EMBL" id="MQY18563.1"/>
    </source>
</evidence>
<accession>A0A7K0CYL8</accession>
<dbReference type="EMBL" id="WEGK01000003">
    <property type="protein sequence ID" value="MQY18563.1"/>
    <property type="molecule type" value="Genomic_DNA"/>
</dbReference>
<reference evidence="1 2" key="1">
    <citation type="submission" date="2019-10" db="EMBL/GenBank/DDBJ databases">
        <title>Nocardia macrotermitis sp. nov. and Nocardia aurantia sp. nov., isolated from the gut of fungus growing-termite Macrotermes natalensis.</title>
        <authorList>
            <person name="Benndorf R."/>
            <person name="Schwitalla J."/>
            <person name="Martin K."/>
            <person name="De Beer W."/>
            <person name="Kaster A.-K."/>
            <person name="Vollmers J."/>
            <person name="Poulsen M."/>
            <person name="Beemelmanns C."/>
        </authorList>
    </citation>
    <scope>NUCLEOTIDE SEQUENCE [LARGE SCALE GENOMIC DNA]</scope>
    <source>
        <strain evidence="1 2">RB20</strain>
    </source>
</reference>
<keyword evidence="2" id="KW-1185">Reference proteome</keyword>
<dbReference type="RefSeq" id="WP_153409100.1">
    <property type="nucleotide sequence ID" value="NZ_WEGK01000003.1"/>
</dbReference>
<proteinExistence type="predicted"/>
<sequence length="199" mass="22274">MPAPSLVQSIFAYRPVRDANSAHHRWAKLHAYDDGQAIANWGFDPCADTWTPITIDPIETAENGRQLLPSKMPYLDLGTLLFDGDEAITTATPILQPYGEFLPARTESGRTDLAVFHPFGLISWGDPDYEKLNEFSEGQMLYLSPHHPREIRTLGTFRHPMDPHGAIYLSDELVTELGYAGLLDGTTFRICPPFVDESE</sequence>
<gene>
    <name evidence="1" type="ORF">NRB20_16420</name>
</gene>
<dbReference type="AlphaFoldDB" id="A0A7K0CYL8"/>
<protein>
    <submittedName>
        <fullName evidence="1">Uncharacterized protein</fullName>
    </submittedName>
</protein>